<gene>
    <name evidence="1" type="ORF">HELGO_WM90226</name>
</gene>
<evidence type="ECO:0008006" key="2">
    <source>
        <dbReference type="Google" id="ProtNLM"/>
    </source>
</evidence>
<protein>
    <recommendedName>
        <fullName evidence="2">LysR family transcriptional regulator</fullName>
    </recommendedName>
</protein>
<dbReference type="AlphaFoldDB" id="A0A6S6SRY1"/>
<accession>A0A6S6SRY1</accession>
<feature type="non-terminal residue" evidence="1">
    <location>
        <position position="1"/>
    </location>
</feature>
<evidence type="ECO:0000313" key="1">
    <source>
        <dbReference type="EMBL" id="CAA6809941.1"/>
    </source>
</evidence>
<name>A0A6S6SRY1_9GAMM</name>
<reference evidence="1" key="1">
    <citation type="submission" date="2020-01" db="EMBL/GenBank/DDBJ databases">
        <authorList>
            <person name="Meier V. D."/>
            <person name="Meier V D."/>
        </authorList>
    </citation>
    <scope>NUCLEOTIDE SEQUENCE</scope>
    <source>
        <strain evidence="1">HLG_WM_MAG_08</strain>
    </source>
</reference>
<organism evidence="1">
    <name type="scientific">uncultured Thiotrichaceae bacterium</name>
    <dbReference type="NCBI Taxonomy" id="298394"/>
    <lineage>
        <taxon>Bacteria</taxon>
        <taxon>Pseudomonadati</taxon>
        <taxon>Pseudomonadota</taxon>
        <taxon>Gammaproteobacteria</taxon>
        <taxon>Thiotrichales</taxon>
        <taxon>Thiotrichaceae</taxon>
        <taxon>environmental samples</taxon>
    </lineage>
</organism>
<proteinExistence type="predicted"/>
<dbReference type="EMBL" id="CACVAV010000157">
    <property type="protein sequence ID" value="CAA6809941.1"/>
    <property type="molecule type" value="Genomic_DNA"/>
</dbReference>
<sequence length="55" mass="5909">VAKSLGEDGVHNTLYAAVREESLEAPFMRDFVLLAKDLPFSTLKGIAHPAPVQSA</sequence>